<gene>
    <name evidence="4" type="ORF">EXY25_12385</name>
</gene>
<sequence length="284" mass="31345">MESIAVAIVFPSPTTIATISYNSGKKDTTVVVVRLLSKCVLACGLLSPALSATPNNLTVGYGYHNAPPYAIISTGTLQSGIIKDIADALAAKANIKVSFKEVNRLDLDNQLNTGELDMNCIANPAWFKQPERFVWSGPLFVEQDRLYGPPDDKRKVDEIGDLSLTRVGTIRGFHYPTLELQFEQHNIQRSDASKHADNFAALLNQQVDYVIADNITTNYLVHSSGEQRFTQHQLKISEHQVHCMFSAKSKFDTKQLASLLDKLAESGEIDRIINHYAGEVPGGR</sequence>
<accession>A0ABY1WN77</accession>
<name>A0ABY1WN77_9GAMM</name>
<proteinExistence type="inferred from homology"/>
<reference evidence="5" key="1">
    <citation type="submission" date="2019-02" db="EMBL/GenBank/DDBJ databases">
        <title>Draft genome sequence of Muricauda sp. 176CP4-71.</title>
        <authorList>
            <person name="Park J.-S."/>
        </authorList>
    </citation>
    <scope>NUCLEOTIDE SEQUENCE [LARGE SCALE GENOMIC DNA]</scope>
    <source>
        <strain evidence="5">176GS2-150</strain>
    </source>
</reference>
<evidence type="ECO:0000256" key="2">
    <source>
        <dbReference type="ARBA" id="ARBA00022729"/>
    </source>
</evidence>
<dbReference type="Proteomes" id="UP000292544">
    <property type="component" value="Unassembled WGS sequence"/>
</dbReference>
<keyword evidence="5" id="KW-1185">Reference proteome</keyword>
<dbReference type="PANTHER" id="PTHR35936:SF6">
    <property type="entry name" value="AMINO ACID ABC TRANSPORTER SUBSTRATE-BINDING PAAT FAMILY PROTEIN"/>
    <property type="match status" value="1"/>
</dbReference>
<comment type="caution">
    <text evidence="4">The sequence shown here is derived from an EMBL/GenBank/DDBJ whole genome shotgun (WGS) entry which is preliminary data.</text>
</comment>
<comment type="similarity">
    <text evidence="1">Belongs to the bacterial solute-binding protein 3 family.</text>
</comment>
<evidence type="ECO:0000313" key="4">
    <source>
        <dbReference type="EMBL" id="TAA45003.1"/>
    </source>
</evidence>
<evidence type="ECO:0000259" key="3">
    <source>
        <dbReference type="SMART" id="SM00062"/>
    </source>
</evidence>
<feature type="domain" description="Solute-binding protein family 3/N-terminal" evidence="3">
    <location>
        <begin position="56"/>
        <end position="280"/>
    </location>
</feature>
<keyword evidence="2" id="KW-0732">Signal</keyword>
<protein>
    <submittedName>
        <fullName evidence="4">Transporter substrate-binding domain-containing protein</fullName>
    </submittedName>
</protein>
<dbReference type="PANTHER" id="PTHR35936">
    <property type="entry name" value="MEMBRANE-BOUND LYTIC MUREIN TRANSGLYCOSYLASE F"/>
    <property type="match status" value="1"/>
</dbReference>
<evidence type="ECO:0000313" key="5">
    <source>
        <dbReference type="Proteomes" id="UP000292544"/>
    </source>
</evidence>
<organism evidence="4 5">
    <name type="scientific">Corallincola spongiicola</name>
    <dbReference type="NCBI Taxonomy" id="2520508"/>
    <lineage>
        <taxon>Bacteria</taxon>
        <taxon>Pseudomonadati</taxon>
        <taxon>Pseudomonadota</taxon>
        <taxon>Gammaproteobacteria</taxon>
        <taxon>Alteromonadales</taxon>
        <taxon>Psychromonadaceae</taxon>
        <taxon>Corallincola</taxon>
    </lineage>
</organism>
<dbReference type="EMBL" id="SHLY01000004">
    <property type="protein sequence ID" value="TAA45003.1"/>
    <property type="molecule type" value="Genomic_DNA"/>
</dbReference>
<evidence type="ECO:0000256" key="1">
    <source>
        <dbReference type="ARBA" id="ARBA00010333"/>
    </source>
</evidence>
<dbReference type="Pfam" id="PF00497">
    <property type="entry name" value="SBP_bac_3"/>
    <property type="match status" value="1"/>
</dbReference>
<dbReference type="InterPro" id="IPR001638">
    <property type="entry name" value="Solute-binding_3/MltF_N"/>
</dbReference>
<dbReference type="SMART" id="SM00062">
    <property type="entry name" value="PBPb"/>
    <property type="match status" value="1"/>
</dbReference>
<dbReference type="SUPFAM" id="SSF53850">
    <property type="entry name" value="Periplasmic binding protein-like II"/>
    <property type="match status" value="1"/>
</dbReference>
<dbReference type="Gene3D" id="3.40.190.10">
    <property type="entry name" value="Periplasmic binding protein-like II"/>
    <property type="match status" value="2"/>
</dbReference>